<dbReference type="OrthoDB" id="9814973at2"/>
<keyword evidence="4 7" id="KW-0808">Transferase</keyword>
<dbReference type="Gene3D" id="3.40.50.2000">
    <property type="entry name" value="Glycogen Phosphorylase B"/>
    <property type="match status" value="1"/>
</dbReference>
<name>A0A4R7Z930_9FIRM</name>
<dbReference type="EMBL" id="SODD01000041">
    <property type="protein sequence ID" value="TDW13947.1"/>
    <property type="molecule type" value="Genomic_DNA"/>
</dbReference>
<reference evidence="7 8" key="1">
    <citation type="submission" date="2019-03" db="EMBL/GenBank/DDBJ databases">
        <title>Genomic Encyclopedia of Type Strains, Phase IV (KMG-IV): sequencing the most valuable type-strain genomes for metagenomic binning, comparative biology and taxonomic classification.</title>
        <authorList>
            <person name="Goeker M."/>
        </authorList>
    </citation>
    <scope>NUCLEOTIDE SEQUENCE [LARGE SCALE GENOMIC DNA]</scope>
    <source>
        <strain evidence="7 8">DSM 28867</strain>
    </source>
</reference>
<dbReference type="GO" id="GO:0016758">
    <property type="term" value="F:hexosyltransferase activity"/>
    <property type="evidence" value="ECO:0007669"/>
    <property type="project" value="InterPro"/>
</dbReference>
<proteinExistence type="inferred from homology"/>
<comment type="similarity">
    <text evidence="2">Belongs to the glycosyltransferase 28 family.</text>
</comment>
<comment type="caution">
    <text evidence="7">The sequence shown here is derived from an EMBL/GenBank/DDBJ whole genome shotgun (WGS) entry which is preliminary data.</text>
</comment>
<dbReference type="InterPro" id="IPR039042">
    <property type="entry name" value="Alg13-like"/>
</dbReference>
<evidence type="ECO:0000313" key="7">
    <source>
        <dbReference type="EMBL" id="TDW13947.1"/>
    </source>
</evidence>
<dbReference type="Pfam" id="PF04101">
    <property type="entry name" value="Glyco_tran_28_C"/>
    <property type="match status" value="1"/>
</dbReference>
<comment type="subcellular location">
    <subcellularLocation>
        <location evidence="1">Endoplasmic reticulum</location>
    </subcellularLocation>
</comment>
<dbReference type="GO" id="GO:0006488">
    <property type="term" value="P:dolichol-linked oligosaccharide biosynthetic process"/>
    <property type="evidence" value="ECO:0007669"/>
    <property type="project" value="InterPro"/>
</dbReference>
<dbReference type="AlphaFoldDB" id="A0A4R7Z930"/>
<evidence type="ECO:0000256" key="1">
    <source>
        <dbReference type="ARBA" id="ARBA00004240"/>
    </source>
</evidence>
<keyword evidence="8" id="KW-1185">Reference proteome</keyword>
<dbReference type="InterPro" id="IPR048097">
    <property type="entry name" value="Cps14G-like"/>
</dbReference>
<protein>
    <submittedName>
        <fullName evidence="7">UDP-N-acetylglucosamine transferase subunit ALG13</fullName>
    </submittedName>
</protein>
<keyword evidence="3" id="KW-0328">Glycosyltransferase</keyword>
<evidence type="ECO:0000313" key="8">
    <source>
        <dbReference type="Proteomes" id="UP000294743"/>
    </source>
</evidence>
<evidence type="ECO:0000259" key="6">
    <source>
        <dbReference type="Pfam" id="PF04101"/>
    </source>
</evidence>
<dbReference type="PANTHER" id="PTHR12867">
    <property type="entry name" value="GLYCOSYL TRANSFERASE-RELATED"/>
    <property type="match status" value="1"/>
</dbReference>
<accession>A0A4R7Z930</accession>
<dbReference type="Proteomes" id="UP000294743">
    <property type="component" value="Unassembled WGS sequence"/>
</dbReference>
<organism evidence="7 8">
    <name type="scientific">Breznakia blatticola</name>
    <dbReference type="NCBI Taxonomy" id="1754012"/>
    <lineage>
        <taxon>Bacteria</taxon>
        <taxon>Bacillati</taxon>
        <taxon>Bacillota</taxon>
        <taxon>Erysipelotrichia</taxon>
        <taxon>Erysipelotrichales</taxon>
        <taxon>Erysipelotrichaceae</taxon>
        <taxon>Breznakia</taxon>
    </lineage>
</organism>
<gene>
    <name evidence="7" type="ORF">EDD63_1418</name>
</gene>
<evidence type="ECO:0000256" key="4">
    <source>
        <dbReference type="ARBA" id="ARBA00022679"/>
    </source>
</evidence>
<dbReference type="NCBIfam" id="NF041548">
    <property type="entry name" value="PssE"/>
    <property type="match status" value="1"/>
</dbReference>
<feature type="domain" description="Glycosyl transferase family 28 C-terminal" evidence="6">
    <location>
        <begin position="1"/>
        <end position="146"/>
    </location>
</feature>
<evidence type="ECO:0000256" key="5">
    <source>
        <dbReference type="ARBA" id="ARBA00022824"/>
    </source>
</evidence>
<dbReference type="InterPro" id="IPR007235">
    <property type="entry name" value="Glyco_trans_28_C"/>
</dbReference>
<keyword evidence="5" id="KW-0256">Endoplasmic reticulum</keyword>
<dbReference type="RefSeq" id="WP_134170800.1">
    <property type="nucleotide sequence ID" value="NZ_SODD01000041.1"/>
</dbReference>
<evidence type="ECO:0000256" key="2">
    <source>
        <dbReference type="ARBA" id="ARBA00006962"/>
    </source>
</evidence>
<dbReference type="PANTHER" id="PTHR12867:SF6">
    <property type="entry name" value="N-ACETYLGLUCOSAMINYLDIPHOSPHODOLICHOL N-ACETYLGLUCOSAMINYLTRANSFERASE"/>
    <property type="match status" value="1"/>
</dbReference>
<sequence length="157" mass="17987">MIFVTVGTQDKGFPRLLEEIERLIIKGVIKEEVIAQIGSTSVDLKHIKTFDYTDMEEFHSYIVKCTFLITHAGVGSILAGLIEDKKVIAVARREKYDEHENEHQTEICEVFDEMGYVIGCLDANELEDAVQTIEMFTPRKYVRNNEYFCSLMKSIIG</sequence>
<evidence type="ECO:0000256" key="3">
    <source>
        <dbReference type="ARBA" id="ARBA00022676"/>
    </source>
</evidence>